<reference evidence="2 3" key="1">
    <citation type="journal article" date="2012" name="Science">
        <title>The Paleozoic origin of enzymatic lignin decomposition reconstructed from 31 fungal genomes.</title>
        <authorList>
            <person name="Floudas D."/>
            <person name="Binder M."/>
            <person name="Riley R."/>
            <person name="Barry K."/>
            <person name="Blanchette R.A."/>
            <person name="Henrissat B."/>
            <person name="Martinez A.T."/>
            <person name="Otillar R."/>
            <person name="Spatafora J.W."/>
            <person name="Yadav J.S."/>
            <person name="Aerts A."/>
            <person name="Benoit I."/>
            <person name="Boyd A."/>
            <person name="Carlson A."/>
            <person name="Copeland A."/>
            <person name="Coutinho P.M."/>
            <person name="de Vries R.P."/>
            <person name="Ferreira P."/>
            <person name="Findley K."/>
            <person name="Foster B."/>
            <person name="Gaskell J."/>
            <person name="Glotzer D."/>
            <person name="Gorecki P."/>
            <person name="Heitman J."/>
            <person name="Hesse C."/>
            <person name="Hori C."/>
            <person name="Igarashi K."/>
            <person name="Jurgens J.A."/>
            <person name="Kallen N."/>
            <person name="Kersten P."/>
            <person name="Kohler A."/>
            <person name="Kuees U."/>
            <person name="Kumar T.K.A."/>
            <person name="Kuo A."/>
            <person name="LaButti K."/>
            <person name="Larrondo L.F."/>
            <person name="Lindquist E."/>
            <person name="Ling A."/>
            <person name="Lombard V."/>
            <person name="Lucas S."/>
            <person name="Lundell T."/>
            <person name="Martin R."/>
            <person name="McLaughlin D.J."/>
            <person name="Morgenstern I."/>
            <person name="Morin E."/>
            <person name="Murat C."/>
            <person name="Nagy L.G."/>
            <person name="Nolan M."/>
            <person name="Ohm R.A."/>
            <person name="Patyshakuliyeva A."/>
            <person name="Rokas A."/>
            <person name="Ruiz-Duenas F.J."/>
            <person name="Sabat G."/>
            <person name="Salamov A."/>
            <person name="Samejima M."/>
            <person name="Schmutz J."/>
            <person name="Slot J.C."/>
            <person name="St John F."/>
            <person name="Stenlid J."/>
            <person name="Sun H."/>
            <person name="Sun S."/>
            <person name="Syed K."/>
            <person name="Tsang A."/>
            <person name="Wiebenga A."/>
            <person name="Young D."/>
            <person name="Pisabarro A."/>
            <person name="Eastwood D.C."/>
            <person name="Martin F."/>
            <person name="Cullen D."/>
            <person name="Grigoriev I.V."/>
            <person name="Hibbett D.S."/>
        </authorList>
    </citation>
    <scope>NUCLEOTIDE SEQUENCE [LARGE SCALE GENOMIC DNA]</scope>
    <source>
        <strain evidence="2 3">DJM-731 SS1</strain>
    </source>
</reference>
<feature type="region of interest" description="Disordered" evidence="1">
    <location>
        <begin position="49"/>
        <end position="75"/>
    </location>
</feature>
<feature type="non-terminal residue" evidence="2">
    <location>
        <position position="75"/>
    </location>
</feature>
<dbReference type="RefSeq" id="XP_040632378.1">
    <property type="nucleotide sequence ID" value="XM_040767856.1"/>
</dbReference>
<sequence length="75" mass="8642">IYAYAREKAPQLAVFKEDWATHATIQQFTKNRKYNNCIKKEEIAAEKARLENTLAEGEEGEGEEEEEEGEHADEL</sequence>
<evidence type="ECO:0000313" key="3">
    <source>
        <dbReference type="Proteomes" id="UP000030653"/>
    </source>
</evidence>
<dbReference type="OrthoDB" id="2686745at2759"/>
<dbReference type="Proteomes" id="UP000030653">
    <property type="component" value="Unassembled WGS sequence"/>
</dbReference>
<gene>
    <name evidence="2" type="ORF">DACRYDRAFT_103970</name>
</gene>
<accession>M5G9L0</accession>
<name>M5G9L0_DACPD</name>
<feature type="compositionally biased region" description="Acidic residues" evidence="1">
    <location>
        <begin position="56"/>
        <end position="75"/>
    </location>
</feature>
<evidence type="ECO:0000256" key="1">
    <source>
        <dbReference type="SAM" id="MobiDB-lite"/>
    </source>
</evidence>
<dbReference type="HOGENOM" id="CLU_2677718_0_0_1"/>
<organism evidence="2 3">
    <name type="scientific">Dacryopinax primogenitus (strain DJM 731)</name>
    <name type="common">Brown rot fungus</name>
    <dbReference type="NCBI Taxonomy" id="1858805"/>
    <lineage>
        <taxon>Eukaryota</taxon>
        <taxon>Fungi</taxon>
        <taxon>Dikarya</taxon>
        <taxon>Basidiomycota</taxon>
        <taxon>Agaricomycotina</taxon>
        <taxon>Dacrymycetes</taxon>
        <taxon>Dacrymycetales</taxon>
        <taxon>Dacrymycetaceae</taxon>
        <taxon>Dacryopinax</taxon>
    </lineage>
</organism>
<dbReference type="GeneID" id="63682918"/>
<protein>
    <submittedName>
        <fullName evidence="2">Uncharacterized protein</fullName>
    </submittedName>
</protein>
<keyword evidence="3" id="KW-1185">Reference proteome</keyword>
<dbReference type="AlphaFoldDB" id="M5G9L0"/>
<evidence type="ECO:0000313" key="2">
    <source>
        <dbReference type="EMBL" id="EJU05484.1"/>
    </source>
</evidence>
<proteinExistence type="predicted"/>
<dbReference type="EMBL" id="JH795856">
    <property type="protein sequence ID" value="EJU05484.1"/>
    <property type="molecule type" value="Genomic_DNA"/>
</dbReference>